<keyword evidence="2" id="KW-1185">Reference proteome</keyword>
<organism evidence="1 2">
    <name type="scientific">Streptomyces showdoensis</name>
    <dbReference type="NCBI Taxonomy" id="68268"/>
    <lineage>
        <taxon>Bacteria</taxon>
        <taxon>Bacillati</taxon>
        <taxon>Actinomycetota</taxon>
        <taxon>Actinomycetes</taxon>
        <taxon>Kitasatosporales</taxon>
        <taxon>Streptomycetaceae</taxon>
        <taxon>Streptomyces</taxon>
    </lineage>
</organism>
<dbReference type="Proteomes" id="UP000265325">
    <property type="component" value="Unassembled WGS sequence"/>
</dbReference>
<evidence type="ECO:0000313" key="1">
    <source>
        <dbReference type="EMBL" id="KKZ72138.1"/>
    </source>
</evidence>
<sequence>MMNTVRPRNPDVLLRAVRMIFGVSCLRCGISRPDPVMAHIRNWPGTLKVVTTKMKGSVPETEKFTKVIDEYTYSLFHNIGNVLPLCPNCHALFDGAKYTESDEREIRQLRDEAVRQPEVLEQAIAYIRAELAGRTNRCSHKDEAGDRLHTRRTDTSALGAPLTWVMNGFRRGLDLGDPNIVVNTATPGQHYHVALDRGSVDQCFGTSDSGCSDSELVV</sequence>
<evidence type="ECO:0008006" key="3">
    <source>
        <dbReference type="Google" id="ProtNLM"/>
    </source>
</evidence>
<dbReference type="EMBL" id="LAQS01000030">
    <property type="protein sequence ID" value="KKZ72138.1"/>
    <property type="molecule type" value="Genomic_DNA"/>
</dbReference>
<dbReference type="AlphaFoldDB" id="A0A2P2GKV4"/>
<accession>A0A2P2GKV4</accession>
<comment type="caution">
    <text evidence="1">The sequence shown here is derived from an EMBL/GenBank/DDBJ whole genome shotgun (WGS) entry which is preliminary data.</text>
</comment>
<reference evidence="1 2" key="1">
    <citation type="submission" date="2015-05" db="EMBL/GenBank/DDBJ databases">
        <title>Draft Genome assembly of Streptomyces showdoensis.</title>
        <authorList>
            <person name="Thapa K.K."/>
            <person name="Metsa-Ketela M."/>
        </authorList>
    </citation>
    <scope>NUCLEOTIDE SEQUENCE [LARGE SCALE GENOMIC DNA]</scope>
    <source>
        <strain evidence="1 2">ATCC 15227</strain>
    </source>
</reference>
<dbReference type="RefSeq" id="WP_046909300.1">
    <property type="nucleotide sequence ID" value="NZ_BAAAXG010000009.1"/>
</dbReference>
<gene>
    <name evidence="1" type="ORF">VO63_20415</name>
</gene>
<evidence type="ECO:0000313" key="2">
    <source>
        <dbReference type="Proteomes" id="UP000265325"/>
    </source>
</evidence>
<protein>
    <recommendedName>
        <fullName evidence="3">HNH endonuclease</fullName>
    </recommendedName>
</protein>
<dbReference type="OrthoDB" id="4464809at2"/>
<proteinExistence type="predicted"/>
<name>A0A2P2GKV4_STREW</name>